<feature type="transmembrane region" description="Helical" evidence="1">
    <location>
        <begin position="15"/>
        <end position="33"/>
    </location>
</feature>
<organism evidence="2">
    <name type="scientific">uncultured Caudovirales phage</name>
    <dbReference type="NCBI Taxonomy" id="2100421"/>
    <lineage>
        <taxon>Viruses</taxon>
        <taxon>Duplodnaviria</taxon>
        <taxon>Heunggongvirae</taxon>
        <taxon>Uroviricota</taxon>
        <taxon>Caudoviricetes</taxon>
        <taxon>Peduoviridae</taxon>
        <taxon>Maltschvirus</taxon>
        <taxon>Maltschvirus maltsch</taxon>
    </lineage>
</organism>
<name>A0A6J5M4H5_9CAUD</name>
<protein>
    <submittedName>
        <fullName evidence="2">Uncharacterized protein</fullName>
    </submittedName>
</protein>
<evidence type="ECO:0000313" key="2">
    <source>
        <dbReference type="EMBL" id="CAB4141694.1"/>
    </source>
</evidence>
<keyword evidence="1" id="KW-1133">Transmembrane helix</keyword>
<gene>
    <name evidence="2" type="ORF">UFOVP426_16</name>
</gene>
<proteinExistence type="predicted"/>
<dbReference type="EMBL" id="LR796396">
    <property type="protein sequence ID" value="CAB4141694.1"/>
    <property type="molecule type" value="Genomic_DNA"/>
</dbReference>
<keyword evidence="1" id="KW-0812">Transmembrane</keyword>
<reference evidence="2" key="1">
    <citation type="submission" date="2020-04" db="EMBL/GenBank/DDBJ databases">
        <authorList>
            <person name="Chiriac C."/>
            <person name="Salcher M."/>
            <person name="Ghai R."/>
            <person name="Kavagutti S V."/>
        </authorList>
    </citation>
    <scope>NUCLEOTIDE SEQUENCE</scope>
</reference>
<sequence length="89" mass="9704">MALPVSFKDFAKNPVVATLFIVLCGISALYIDVRSTFKDQITSQAVKVQKLDEKVDIMQVALRRCDSSLASATAKLSTLESLGKIQSIK</sequence>
<evidence type="ECO:0000256" key="1">
    <source>
        <dbReference type="SAM" id="Phobius"/>
    </source>
</evidence>
<keyword evidence="1" id="KW-0472">Membrane</keyword>
<accession>A0A6J5M4H5</accession>